<dbReference type="RefSeq" id="WP_338204358.1">
    <property type="nucleotide sequence ID" value="NZ_JAEKNR010000209.1"/>
</dbReference>
<protein>
    <submittedName>
        <fullName evidence="3">DUF4383 domain-containing protein</fullName>
    </submittedName>
</protein>
<evidence type="ECO:0000313" key="4">
    <source>
        <dbReference type="Proteomes" id="UP000612893"/>
    </source>
</evidence>
<sequence length="124" mass="12939">MNLARVYAIAFGVVYTLVGLIGFAIAPGLSTGTLIIFPINGPHNVAHLLVGLLGIAAFLLNRNVEYARFMAVLFAVLTVAGFAPQPLLSLIPLGGPTSDYTRRPPSLRPPPAGSIARQGVPHAA</sequence>
<keyword evidence="4" id="KW-1185">Reference proteome</keyword>
<evidence type="ECO:0000256" key="2">
    <source>
        <dbReference type="SAM" id="Phobius"/>
    </source>
</evidence>
<organism evidence="3 4">
    <name type="scientific">Candidatus Nephthysia bennettiae</name>
    <dbReference type="NCBI Taxonomy" id="3127016"/>
    <lineage>
        <taxon>Bacteria</taxon>
        <taxon>Bacillati</taxon>
        <taxon>Candidatus Dormiibacterota</taxon>
        <taxon>Candidatus Dormibacteria</taxon>
        <taxon>Candidatus Dormibacterales</taxon>
        <taxon>Candidatus Dormibacteraceae</taxon>
        <taxon>Candidatus Nephthysia</taxon>
    </lineage>
</organism>
<keyword evidence="2" id="KW-0472">Membrane</keyword>
<reference evidence="3" key="1">
    <citation type="submission" date="2020-10" db="EMBL/GenBank/DDBJ databases">
        <title>Ca. Dormibacterota MAGs.</title>
        <authorList>
            <person name="Montgomery K."/>
        </authorList>
    </citation>
    <scope>NUCLEOTIDE SEQUENCE [LARGE SCALE GENOMIC DNA]</scope>
    <source>
        <strain evidence="3">SC8812_S17_10</strain>
    </source>
</reference>
<dbReference type="Proteomes" id="UP000612893">
    <property type="component" value="Unassembled WGS sequence"/>
</dbReference>
<dbReference type="EMBL" id="JAEKNR010000209">
    <property type="protein sequence ID" value="MBJ7600500.1"/>
    <property type="molecule type" value="Genomic_DNA"/>
</dbReference>
<dbReference type="Pfam" id="PF14325">
    <property type="entry name" value="DUF4383"/>
    <property type="match status" value="1"/>
</dbReference>
<dbReference type="AlphaFoldDB" id="A0A934N4P6"/>
<proteinExistence type="predicted"/>
<keyword evidence="2" id="KW-0812">Transmembrane</keyword>
<feature type="transmembrane region" description="Helical" evidence="2">
    <location>
        <begin position="66"/>
        <end position="83"/>
    </location>
</feature>
<feature type="region of interest" description="Disordered" evidence="1">
    <location>
        <begin position="99"/>
        <end position="124"/>
    </location>
</feature>
<evidence type="ECO:0000256" key="1">
    <source>
        <dbReference type="SAM" id="MobiDB-lite"/>
    </source>
</evidence>
<feature type="transmembrane region" description="Helical" evidence="2">
    <location>
        <begin position="41"/>
        <end position="60"/>
    </location>
</feature>
<gene>
    <name evidence="3" type="ORF">JF922_20830</name>
</gene>
<feature type="transmembrane region" description="Helical" evidence="2">
    <location>
        <begin position="6"/>
        <end position="29"/>
    </location>
</feature>
<keyword evidence="2" id="KW-1133">Transmembrane helix</keyword>
<comment type="caution">
    <text evidence="3">The sequence shown here is derived from an EMBL/GenBank/DDBJ whole genome shotgun (WGS) entry which is preliminary data.</text>
</comment>
<name>A0A934N4P6_9BACT</name>
<evidence type="ECO:0000313" key="3">
    <source>
        <dbReference type="EMBL" id="MBJ7600500.1"/>
    </source>
</evidence>
<accession>A0A934N4P6</accession>